<evidence type="ECO:0000256" key="3">
    <source>
        <dbReference type="ARBA" id="ARBA00023055"/>
    </source>
</evidence>
<evidence type="ECO:0000256" key="4">
    <source>
        <dbReference type="ARBA" id="ARBA00023121"/>
    </source>
</evidence>
<keyword evidence="2" id="KW-0813">Transport</keyword>
<evidence type="ECO:0000256" key="1">
    <source>
        <dbReference type="ARBA" id="ARBA00004370"/>
    </source>
</evidence>
<feature type="region of interest" description="Disordered" evidence="6">
    <location>
        <begin position="122"/>
        <end position="171"/>
    </location>
</feature>
<name>A0AAQ3WTY5_PASNO</name>
<comment type="subcellular location">
    <subcellularLocation>
        <location evidence="1">Membrane</location>
    </subcellularLocation>
</comment>
<keyword evidence="9" id="KW-1185">Reference proteome</keyword>
<accession>A0AAQ3WTY5</accession>
<sequence length="492" mass="54409">MRRRIGVGESLSGDWVGLYPTYPCLGFLSLLGGPRPRPAQERRKRGTGGGWEEALHAPSSTRGPAGGGGGGGGAAAASLPTILDHSRRRVLAGCRGFNPDADPLRRHRAALPRRCRPLHVLLLSPSPQTMPTPSRPQRSGRLPPGRSTTSTPPVPTATNLPIEAPAPAPSTSAVPFTAPAAYRVGEDPLISKLRTQLGVIHPLPAPPISRPVIGLFALFFFVGAAFDKLWTLRKRRRAERELKVNGSWPQVPTASFSLFLEDKDLQRKESVEWVNMVLGKLWKVYRTGIENWIVGLLQPVIDNLQKPDYVNRVEIRQFYLGEEPLSVRNVERRTSRRANDLQYQIGIRYAGGARMALALSLKFSKVPVVVPVWVRDFDIDGELWVKLRLIPTEPWVGAVSWAFVSLPKITFELSLFRLFNLMVVPVPCSAHRFITDIYASLRFSGAGWLANSLQKSEPCDPSQINSLSKSESYSQSQSACFDETQIKYPDSD</sequence>
<evidence type="ECO:0000313" key="8">
    <source>
        <dbReference type="EMBL" id="WVZ73041.1"/>
    </source>
</evidence>
<dbReference type="GO" id="GO:0006869">
    <property type="term" value="P:lipid transport"/>
    <property type="evidence" value="ECO:0007669"/>
    <property type="project" value="UniProtKB-KW"/>
</dbReference>
<protein>
    <recommendedName>
        <fullName evidence="7">SMP-LTD domain-containing protein</fullName>
    </recommendedName>
</protein>
<organism evidence="8 9">
    <name type="scientific">Paspalum notatum var. saurae</name>
    <dbReference type="NCBI Taxonomy" id="547442"/>
    <lineage>
        <taxon>Eukaryota</taxon>
        <taxon>Viridiplantae</taxon>
        <taxon>Streptophyta</taxon>
        <taxon>Embryophyta</taxon>
        <taxon>Tracheophyta</taxon>
        <taxon>Spermatophyta</taxon>
        <taxon>Magnoliopsida</taxon>
        <taxon>Liliopsida</taxon>
        <taxon>Poales</taxon>
        <taxon>Poaceae</taxon>
        <taxon>PACMAD clade</taxon>
        <taxon>Panicoideae</taxon>
        <taxon>Andropogonodae</taxon>
        <taxon>Paspaleae</taxon>
        <taxon>Paspalinae</taxon>
        <taxon>Paspalum</taxon>
    </lineage>
</organism>
<dbReference type="InterPro" id="IPR031468">
    <property type="entry name" value="SMP_LBD"/>
</dbReference>
<feature type="region of interest" description="Disordered" evidence="6">
    <location>
        <begin position="33"/>
        <end position="77"/>
    </location>
</feature>
<keyword evidence="5" id="KW-0472">Membrane</keyword>
<reference evidence="8 9" key="1">
    <citation type="submission" date="2024-02" db="EMBL/GenBank/DDBJ databases">
        <title>High-quality chromosome-scale genome assembly of Pensacola bahiagrass (Paspalum notatum Flugge var. saurae).</title>
        <authorList>
            <person name="Vega J.M."/>
            <person name="Podio M."/>
            <person name="Orjuela J."/>
            <person name="Siena L.A."/>
            <person name="Pessino S.C."/>
            <person name="Combes M.C."/>
            <person name="Mariac C."/>
            <person name="Albertini E."/>
            <person name="Pupilli F."/>
            <person name="Ortiz J.P.A."/>
            <person name="Leblanc O."/>
        </authorList>
    </citation>
    <scope>NUCLEOTIDE SEQUENCE [LARGE SCALE GENOMIC DNA]</scope>
    <source>
        <strain evidence="8">R1</strain>
        <tissue evidence="8">Leaf</tissue>
    </source>
</reference>
<dbReference type="PROSITE" id="PS51847">
    <property type="entry name" value="SMP"/>
    <property type="match status" value="1"/>
</dbReference>
<dbReference type="PANTHER" id="PTHR47261">
    <property type="entry name" value="CALCIUM-DEPENDENT LIPID-BINDING (CALB DOMAIN) FAMILY PROTEIN"/>
    <property type="match status" value="1"/>
</dbReference>
<dbReference type="PANTHER" id="PTHR47261:SF2">
    <property type="entry name" value="CALCIUM-DEPENDENT LIPID-BINDING (CALB DOMAIN) FAMILY PROTEIN"/>
    <property type="match status" value="1"/>
</dbReference>
<keyword evidence="4" id="KW-0446">Lipid-binding</keyword>
<feature type="compositionally biased region" description="Gly residues" evidence="6">
    <location>
        <begin position="64"/>
        <end position="74"/>
    </location>
</feature>
<evidence type="ECO:0000256" key="2">
    <source>
        <dbReference type="ARBA" id="ARBA00022448"/>
    </source>
</evidence>
<gene>
    <name evidence="8" type="ORF">U9M48_021396</name>
</gene>
<dbReference type="CDD" id="cd21669">
    <property type="entry name" value="SMP_SF"/>
    <property type="match status" value="1"/>
</dbReference>
<proteinExistence type="predicted"/>
<dbReference type="Proteomes" id="UP001341281">
    <property type="component" value="Chromosome 05"/>
</dbReference>
<evidence type="ECO:0000256" key="6">
    <source>
        <dbReference type="SAM" id="MobiDB-lite"/>
    </source>
</evidence>
<keyword evidence="3" id="KW-0445">Lipid transport</keyword>
<evidence type="ECO:0000256" key="5">
    <source>
        <dbReference type="ARBA" id="ARBA00023136"/>
    </source>
</evidence>
<dbReference type="EMBL" id="CP144749">
    <property type="protein sequence ID" value="WVZ73041.1"/>
    <property type="molecule type" value="Genomic_DNA"/>
</dbReference>
<dbReference type="GO" id="GO:0016020">
    <property type="term" value="C:membrane"/>
    <property type="evidence" value="ECO:0007669"/>
    <property type="project" value="UniProtKB-SubCell"/>
</dbReference>
<feature type="domain" description="SMP-LTD" evidence="7">
    <location>
        <begin position="267"/>
        <end position="469"/>
    </location>
</feature>
<evidence type="ECO:0000313" key="9">
    <source>
        <dbReference type="Proteomes" id="UP001341281"/>
    </source>
</evidence>
<evidence type="ECO:0000259" key="7">
    <source>
        <dbReference type="PROSITE" id="PS51847"/>
    </source>
</evidence>
<dbReference type="GO" id="GO:0008289">
    <property type="term" value="F:lipid binding"/>
    <property type="evidence" value="ECO:0007669"/>
    <property type="project" value="UniProtKB-KW"/>
</dbReference>
<dbReference type="AlphaFoldDB" id="A0AAQ3WTY5"/>